<organism evidence="1 2">
    <name type="scientific">Monosiga brevicollis</name>
    <name type="common">Choanoflagellate</name>
    <dbReference type="NCBI Taxonomy" id="81824"/>
    <lineage>
        <taxon>Eukaryota</taxon>
        <taxon>Choanoflagellata</taxon>
        <taxon>Craspedida</taxon>
        <taxon>Salpingoecidae</taxon>
        <taxon>Monosiga</taxon>
    </lineage>
</organism>
<dbReference type="RefSeq" id="XP_001742419.1">
    <property type="nucleotide sequence ID" value="XM_001742367.1"/>
</dbReference>
<evidence type="ECO:0000313" key="2">
    <source>
        <dbReference type="Proteomes" id="UP000001357"/>
    </source>
</evidence>
<dbReference type="PANTHER" id="PTHR48465:SF1">
    <property type="entry name" value="PROTEIN SSUH2 HOMOLOG"/>
    <property type="match status" value="1"/>
</dbReference>
<name>A9UQU0_MONBE</name>
<proteinExistence type="predicted"/>
<dbReference type="InterPro" id="IPR052789">
    <property type="entry name" value="SSUH2_homolog"/>
</dbReference>
<dbReference type="InParanoid" id="A9UQU0"/>
<dbReference type="Proteomes" id="UP000001357">
    <property type="component" value="Unassembled WGS sequence"/>
</dbReference>
<dbReference type="EMBL" id="CH991543">
    <property type="protein sequence ID" value="EDQ92657.1"/>
    <property type="molecule type" value="Genomic_DNA"/>
</dbReference>
<accession>A9UQU0</accession>
<dbReference type="AlphaFoldDB" id="A9UQU0"/>
<protein>
    <recommendedName>
        <fullName evidence="3">Protein SSUH2 homolog</fullName>
    </recommendedName>
</protein>
<keyword evidence="2" id="KW-1185">Reference proteome</keyword>
<dbReference type="eggNOG" id="KOG2813">
    <property type="taxonomic scope" value="Eukaryota"/>
</dbReference>
<evidence type="ECO:0008006" key="3">
    <source>
        <dbReference type="Google" id="ProtNLM"/>
    </source>
</evidence>
<gene>
    <name evidence="1" type="ORF">MONBRDRAFT_31030</name>
</gene>
<dbReference type="KEGG" id="mbr:MONBRDRAFT_31030"/>
<reference evidence="1 2" key="1">
    <citation type="journal article" date="2008" name="Nature">
        <title>The genome of the choanoflagellate Monosiga brevicollis and the origin of metazoans.</title>
        <authorList>
            <consortium name="JGI Sequencing"/>
            <person name="King N."/>
            <person name="Westbrook M.J."/>
            <person name="Young S.L."/>
            <person name="Kuo A."/>
            <person name="Abedin M."/>
            <person name="Chapman J."/>
            <person name="Fairclough S."/>
            <person name="Hellsten U."/>
            <person name="Isogai Y."/>
            <person name="Letunic I."/>
            <person name="Marr M."/>
            <person name="Pincus D."/>
            <person name="Putnam N."/>
            <person name="Rokas A."/>
            <person name="Wright K.J."/>
            <person name="Zuzow R."/>
            <person name="Dirks W."/>
            <person name="Good M."/>
            <person name="Goodstein D."/>
            <person name="Lemons D."/>
            <person name="Li W."/>
            <person name="Lyons J.B."/>
            <person name="Morris A."/>
            <person name="Nichols S."/>
            <person name="Richter D.J."/>
            <person name="Salamov A."/>
            <person name="Bork P."/>
            <person name="Lim W.A."/>
            <person name="Manning G."/>
            <person name="Miller W.T."/>
            <person name="McGinnis W."/>
            <person name="Shapiro H."/>
            <person name="Tjian R."/>
            <person name="Grigoriev I.V."/>
            <person name="Rokhsar D."/>
        </authorList>
    </citation>
    <scope>NUCLEOTIDE SEQUENCE [LARGE SCALE GENOMIC DNA]</scope>
    <source>
        <strain evidence="2">MX1 / ATCC 50154</strain>
    </source>
</reference>
<sequence>MAPPIPGPPPADIFPQLPGYTAIVSTEPVLIEPTLPTAEPSANGTKTKIPPLPRLTEQQARVALLEEYTLETFTETRHVSWKVEPYYGQALSSMSGGSPPQPWDMHVAPPMDFQNTKTAIEIPYSGTLKPCYYCNSFGQVRCYQCQGRGKLRCSQCRGQGFSMKKDKTGTHFRETCTRCFGSGRRRCTVCFGHGQIGCAVCAARGELKLSLLLSITWSNHRGEHVVEPMNGPKGDIAACQGSLLFTDSANLLAPIGNFPEDQVNTGSHGLVSRHSKQWPQERILRQRHSLELIPVHEVNYTYRDEMKRFWVYGLDHRLQCHVNQKHVLCGTRVHCAYGPSTGNGQGMSTVLARCASYVCL</sequence>
<dbReference type="GeneID" id="5887985"/>
<dbReference type="PANTHER" id="PTHR48465">
    <property type="entry name" value="PROTEIN SSUH2 HOMOLOG"/>
    <property type="match status" value="1"/>
</dbReference>
<evidence type="ECO:0000313" key="1">
    <source>
        <dbReference type="EMBL" id="EDQ92657.1"/>
    </source>
</evidence>